<dbReference type="PROSITE" id="PS51257">
    <property type="entry name" value="PROKAR_LIPOPROTEIN"/>
    <property type="match status" value="1"/>
</dbReference>
<dbReference type="PANTHER" id="PTHR42776:SF13">
    <property type="entry name" value="DIPEPTIDYL-PEPTIDASE 5"/>
    <property type="match status" value="1"/>
</dbReference>
<evidence type="ECO:0000313" key="8">
    <source>
        <dbReference type="EMBL" id="SMO84607.1"/>
    </source>
</evidence>
<dbReference type="FunFam" id="3.40.50.1820:FF:000028">
    <property type="entry name" value="S9 family peptidase"/>
    <property type="match status" value="1"/>
</dbReference>
<dbReference type="Pfam" id="PF00326">
    <property type="entry name" value="Peptidase_S9"/>
    <property type="match status" value="1"/>
</dbReference>
<dbReference type="InterPro" id="IPR011659">
    <property type="entry name" value="WD40"/>
</dbReference>
<dbReference type="InterPro" id="IPR011042">
    <property type="entry name" value="6-blade_b-propeller_TolB-like"/>
</dbReference>
<evidence type="ECO:0000256" key="6">
    <source>
        <dbReference type="SAM" id="SignalP"/>
    </source>
</evidence>
<evidence type="ECO:0000256" key="1">
    <source>
        <dbReference type="ARBA" id="ARBA00010040"/>
    </source>
</evidence>
<keyword evidence="5" id="KW-0720">Serine protease</keyword>
<dbReference type="Gene3D" id="3.40.50.1820">
    <property type="entry name" value="alpha/beta hydrolase"/>
    <property type="match status" value="1"/>
</dbReference>
<dbReference type="GO" id="GO:0004177">
    <property type="term" value="F:aminopeptidase activity"/>
    <property type="evidence" value="ECO:0007669"/>
    <property type="project" value="UniProtKB-KW"/>
</dbReference>
<feature type="signal peptide" evidence="6">
    <location>
        <begin position="1"/>
        <end position="20"/>
    </location>
</feature>
<dbReference type="Pfam" id="PF07676">
    <property type="entry name" value="PD40"/>
    <property type="match status" value="2"/>
</dbReference>
<evidence type="ECO:0000256" key="2">
    <source>
        <dbReference type="ARBA" id="ARBA00022670"/>
    </source>
</evidence>
<dbReference type="EMBL" id="FXTB01000009">
    <property type="protein sequence ID" value="SMO84607.1"/>
    <property type="molecule type" value="Genomic_DNA"/>
</dbReference>
<dbReference type="PANTHER" id="PTHR42776">
    <property type="entry name" value="SERINE PEPTIDASE S9 FAMILY MEMBER"/>
    <property type="match status" value="1"/>
</dbReference>
<comment type="similarity">
    <text evidence="1">Belongs to the peptidase S9C family.</text>
</comment>
<organism evidence="8 9">
    <name type="scientific">Saccharicrinis carchari</name>
    <dbReference type="NCBI Taxonomy" id="1168039"/>
    <lineage>
        <taxon>Bacteria</taxon>
        <taxon>Pseudomonadati</taxon>
        <taxon>Bacteroidota</taxon>
        <taxon>Bacteroidia</taxon>
        <taxon>Marinilabiliales</taxon>
        <taxon>Marinilabiliaceae</taxon>
        <taxon>Saccharicrinis</taxon>
    </lineage>
</organism>
<dbReference type="GO" id="GO:0004252">
    <property type="term" value="F:serine-type endopeptidase activity"/>
    <property type="evidence" value="ECO:0007669"/>
    <property type="project" value="TreeGrafter"/>
</dbReference>
<accession>A0A521EL15</accession>
<evidence type="ECO:0000313" key="9">
    <source>
        <dbReference type="Proteomes" id="UP000319040"/>
    </source>
</evidence>
<keyword evidence="2" id="KW-0645">Protease</keyword>
<evidence type="ECO:0000256" key="5">
    <source>
        <dbReference type="ARBA" id="ARBA00022825"/>
    </source>
</evidence>
<evidence type="ECO:0000259" key="7">
    <source>
        <dbReference type="Pfam" id="PF00326"/>
    </source>
</evidence>
<evidence type="ECO:0000256" key="3">
    <source>
        <dbReference type="ARBA" id="ARBA00022729"/>
    </source>
</evidence>
<dbReference type="Proteomes" id="UP000319040">
    <property type="component" value="Unassembled WGS sequence"/>
</dbReference>
<dbReference type="RefSeq" id="WP_142534302.1">
    <property type="nucleotide sequence ID" value="NZ_FXTB01000009.1"/>
</dbReference>
<keyword evidence="9" id="KW-1185">Reference proteome</keyword>
<name>A0A521EL15_SACCC</name>
<feature type="chain" id="PRO_5021904363" evidence="6">
    <location>
        <begin position="21"/>
        <end position="693"/>
    </location>
</feature>
<dbReference type="SUPFAM" id="SSF53474">
    <property type="entry name" value="alpha/beta-Hydrolases"/>
    <property type="match status" value="1"/>
</dbReference>
<gene>
    <name evidence="8" type="ORF">SAMN06265379_109104</name>
</gene>
<keyword evidence="3 6" id="KW-0732">Signal</keyword>
<dbReference type="Gene3D" id="2.120.10.30">
    <property type="entry name" value="TolB, C-terminal domain"/>
    <property type="match status" value="2"/>
</dbReference>
<dbReference type="AlphaFoldDB" id="A0A521EL15"/>
<feature type="domain" description="Peptidase S9 prolyl oligopeptidase catalytic" evidence="7">
    <location>
        <begin position="480"/>
        <end position="692"/>
    </location>
</feature>
<keyword evidence="4" id="KW-0378">Hydrolase</keyword>
<dbReference type="SUPFAM" id="SSF82171">
    <property type="entry name" value="DPP6 N-terminal domain-like"/>
    <property type="match status" value="1"/>
</dbReference>
<sequence length="693" mass="78842">MKLYHVSLFMLLLVSCSLSTNTEQGFSNKNITLQDNRLSPEIIWQLGRVGNVSVSPNQKTVLYTISYTDIKADKSYSDIYTIDIETAERHQITSSKLNETSVNWSPDGNKITFLSAESGSTQLWTMNTDGSGKKQITAIEGGIKGYAYSPNMQQLAFVAKVKLDDDIHDLYPDLPHANARIEDDLMYRHWDSWADGYYSHIFVAETNTNLIRDNYTDIMEGEKFDSPMAPFGGMEQINWTADSKNIAYTCKKLSGKDYAFSTNSDIYLYNIADQTTRNLTEGMPGYDINPLFSSDGKYMAWESMARDGYEADKNRLFLMDLASGEKKDLSIGFDQNVGALAWSTQNDKIWFTSNHQGPEQIYNVSIASGTINQISTGQQNYRSVYPAGEQLIATKTTMNHPAEIFAVDIETGQDKELSFANKDILAQLKLGKVESRWIATTDNKQMQTWVIYPPNFDPNKKYPTLLYCQGGPQSTVSQFWSLRWNFQLMAANGYIVVAPNRRGLPGFGQEWNEQISGDYGGQNMKDYLSAIDALAKEPFVDEDKLGAIGASYGGFSVYWLAGNHNKRFKAFVSHCGIFNFEQMYSTTEEMFFVNWDLKGAYWEKDNPLAQRSYANSPHKFVGNWDTPILVIHGQKDFRIPYTQGMAAYNSAKMRGIPARFLFFPEENHWVLSPQNGILWHREFFRWLDEHLKQ</sequence>
<keyword evidence="8" id="KW-0031">Aminopeptidase</keyword>
<evidence type="ECO:0000256" key="4">
    <source>
        <dbReference type="ARBA" id="ARBA00022801"/>
    </source>
</evidence>
<dbReference type="OrthoDB" id="9812921at2"/>
<reference evidence="8 9" key="1">
    <citation type="submission" date="2017-05" db="EMBL/GenBank/DDBJ databases">
        <authorList>
            <person name="Varghese N."/>
            <person name="Submissions S."/>
        </authorList>
    </citation>
    <scope>NUCLEOTIDE SEQUENCE [LARGE SCALE GENOMIC DNA]</scope>
    <source>
        <strain evidence="8 9">DSM 27040</strain>
    </source>
</reference>
<dbReference type="GO" id="GO:0006508">
    <property type="term" value="P:proteolysis"/>
    <property type="evidence" value="ECO:0007669"/>
    <property type="project" value="UniProtKB-KW"/>
</dbReference>
<proteinExistence type="inferred from homology"/>
<dbReference type="InterPro" id="IPR001375">
    <property type="entry name" value="Peptidase_S9_cat"/>
</dbReference>
<protein>
    <submittedName>
        <fullName evidence="8">Dipeptidyl aminopeptidase/acylaminoacyl peptidase</fullName>
    </submittedName>
</protein>
<dbReference type="InterPro" id="IPR029058">
    <property type="entry name" value="AB_hydrolase_fold"/>
</dbReference>